<dbReference type="Proteomes" id="UP000278792">
    <property type="component" value="Unassembled WGS sequence"/>
</dbReference>
<keyword evidence="4 6" id="KW-0862">Zinc</keyword>
<dbReference type="Pfam" id="PF10462">
    <property type="entry name" value="Peptidase_M66"/>
    <property type="match status" value="1"/>
</dbReference>
<feature type="chain" id="PRO_5017929264" description="Peptidase M66 domain-containing protein" evidence="7">
    <location>
        <begin position="27"/>
        <end position="1088"/>
    </location>
</feature>
<evidence type="ECO:0000259" key="8">
    <source>
        <dbReference type="PROSITE" id="PS51694"/>
    </source>
</evidence>
<keyword evidence="1 6" id="KW-0645">Protease</keyword>
<feature type="binding site" evidence="6">
    <location>
        <position position="485"/>
    </location>
    <ligand>
        <name>Zn(2+)</name>
        <dbReference type="ChEBI" id="CHEBI:29105"/>
        <note>catalytic</note>
    </ligand>
</feature>
<keyword evidence="7" id="KW-0732">Signal</keyword>
<dbReference type="GO" id="GO:0006508">
    <property type="term" value="P:proteolysis"/>
    <property type="evidence" value="ECO:0007669"/>
    <property type="project" value="UniProtKB-UniRule"/>
</dbReference>
<evidence type="ECO:0000313" key="10">
    <source>
        <dbReference type="Proteomes" id="UP000278792"/>
    </source>
</evidence>
<dbReference type="InterPro" id="IPR051256">
    <property type="entry name" value="Dictomallein"/>
</dbReference>
<evidence type="ECO:0000313" key="9">
    <source>
        <dbReference type="EMBL" id="ROV57724.1"/>
    </source>
</evidence>
<evidence type="ECO:0000256" key="7">
    <source>
        <dbReference type="SAM" id="SignalP"/>
    </source>
</evidence>
<dbReference type="PANTHER" id="PTHR39540:SF1">
    <property type="entry name" value="DICTOMALLEIN-1-RELATED"/>
    <property type="match status" value="1"/>
</dbReference>
<dbReference type="PROSITE" id="PS51694">
    <property type="entry name" value="PEPTIDASE_M66"/>
    <property type="match status" value="1"/>
</dbReference>
<dbReference type="Gene3D" id="3.30.160.280">
    <property type="match status" value="3"/>
</dbReference>
<dbReference type="EMBL" id="RKIK01000119">
    <property type="protein sequence ID" value="ROV57724.1"/>
    <property type="molecule type" value="Genomic_DNA"/>
</dbReference>
<accession>A0A3N3DT97</accession>
<feature type="signal peptide" evidence="7">
    <location>
        <begin position="1"/>
        <end position="26"/>
    </location>
</feature>
<evidence type="ECO:0000256" key="3">
    <source>
        <dbReference type="ARBA" id="ARBA00022801"/>
    </source>
</evidence>
<name>A0A3N3DT97_9VIBR</name>
<dbReference type="InterPro" id="IPR019503">
    <property type="entry name" value="Peptidase_M66_dom"/>
</dbReference>
<dbReference type="PANTHER" id="PTHR39540">
    <property type="match status" value="1"/>
</dbReference>
<keyword evidence="5 6" id="KW-0482">Metalloprotease</keyword>
<dbReference type="InterPro" id="IPR022218">
    <property type="entry name" value="TagA_dom"/>
</dbReference>
<reference evidence="9 10" key="1">
    <citation type="submission" date="2018-11" db="EMBL/GenBank/DDBJ databases">
        <title>Vibrio ponticus strain CAIM 1751 pathogenic for the snapper Lutjanus guttatus.</title>
        <authorList>
            <person name="Soto-Rodriguez S."/>
            <person name="Lozano-Olvera R."/>
            <person name="Gomez-Gil B."/>
        </authorList>
    </citation>
    <scope>NUCLEOTIDE SEQUENCE [LARGE SCALE GENOMIC DNA]</scope>
    <source>
        <strain evidence="9 10">CAIM 1751</strain>
    </source>
</reference>
<feature type="binding site" evidence="6">
    <location>
        <position position="475"/>
    </location>
    <ligand>
        <name>Zn(2+)</name>
        <dbReference type="ChEBI" id="CHEBI:29105"/>
        <note>catalytic</note>
    </ligand>
</feature>
<keyword evidence="3 6" id="KW-0378">Hydrolase</keyword>
<evidence type="ECO:0000256" key="5">
    <source>
        <dbReference type="ARBA" id="ARBA00023049"/>
    </source>
</evidence>
<keyword evidence="2 6" id="KW-0479">Metal-binding</keyword>
<evidence type="ECO:0000256" key="2">
    <source>
        <dbReference type="ARBA" id="ARBA00022723"/>
    </source>
</evidence>
<evidence type="ECO:0000256" key="6">
    <source>
        <dbReference type="PROSITE-ProRule" id="PRU01031"/>
    </source>
</evidence>
<gene>
    <name evidence="9" type="ORF">EGH82_21725</name>
</gene>
<sequence>MSIAMIKKALLASAIGALLPVQSVMAGEDIRITMMQEMAKKIEARVNQVNQLAQNPDNWEERNGRRFLRFGEYLYPMTPDNKPLFMPFVLGSSYEENVAYADRSAEAMFDFVKAPWRLTNEQDGVYVYHDQFGQNYLEWIENDKLCSVRYLAGSGVSTTNQDCKAFDEKQTDAIGFIDDLEVTNHLAGTFAAQIRFVQNQTSEPYGNAEKSQQKLVTHREALLVVTPEKESLDEKSILVYIYKDGQLLEKRVLNNPSQLLSADRTVEDERPDILYSKRSYSTVLPWNYIEKGLSLRFETYDMREGELAADSIEFGAPMHVEMPMVRIGMLTEPPAAKPLETRMANHGSELFQRFPLATMTISPYLPVKLDKVVTAYGEVEQEYSQFDHPDVYSGDMRENITKSLIQTGINNANFGVPSTAGTHQWQPANFPTVVIGHSIGRYLNKKGEVVDVTHGLSGGNGMALLVDSTGNEVTHEVGHAFSLWHWPGGPDVYYHSTTSGWGYDAYRGRMADNIVWYNRGYDGRDFKGLVGYQKDPMAGGNFDSSASSYPLFTGYTSKVTQDYLTGHDLLDMSTESGFTHWDENTQTMVEVEQTTKLKPRVSGVDVMTMVGYYDPTKQNLSYIYPPMYGASGNVFDLPQPQVGQCWAEVSYAGGKLEKVALDGRRLDGNMSNKFHINLERSANPESMTIFCPERLLEDVVREAILADVGQERFFDWGENNRNGNPGDVFHYHRNGRIELFELQKTHYWYFPDSGQSNSEWKFIGYFDDLVNQYVEEQQPSYEDFGKVELTTRQFEMSDEYPQRAVSFGKDYDGYAQGVEDTLTFAQISQLHNIDYASVAEFERAVLAQGQYQLFGQNASVLSVTQIDAGFVGALFAQSNPETGTRDYFMMKRVNAGAMPSDQLSNQDWKYLGSAETYVNFDLNPILVDRKGLDHSARLKAYYGVEEVLTAEQAGITSTPYQLFKTRLKNGQQGYFLQKTAGVVTQMPNGEFSNAEWHFVGSDNSLNETLSRWLDRDEFEQDVVNWYRQDALGVYGDTGKVGDVFLYDFHDGKRHYYQLKTDGYGYFPWPDKPNMDDWSNHNWQYLTSF</sequence>
<protein>
    <recommendedName>
        <fullName evidence="8">Peptidase M66 domain-containing protein</fullName>
    </recommendedName>
</protein>
<proteinExistence type="predicted"/>
<evidence type="ECO:0000256" key="4">
    <source>
        <dbReference type="ARBA" id="ARBA00022833"/>
    </source>
</evidence>
<organism evidence="9 10">
    <name type="scientific">Vibrio ponticus</name>
    <dbReference type="NCBI Taxonomy" id="265668"/>
    <lineage>
        <taxon>Bacteria</taxon>
        <taxon>Pseudomonadati</taxon>
        <taxon>Pseudomonadota</taxon>
        <taxon>Gammaproteobacteria</taxon>
        <taxon>Vibrionales</taxon>
        <taxon>Vibrionaceae</taxon>
        <taxon>Vibrio</taxon>
    </lineage>
</organism>
<dbReference type="GO" id="GO:0046872">
    <property type="term" value="F:metal ion binding"/>
    <property type="evidence" value="ECO:0007669"/>
    <property type="project" value="UniProtKB-UniRule"/>
</dbReference>
<feature type="binding site" evidence="6">
    <location>
        <position position="479"/>
    </location>
    <ligand>
        <name>Zn(2+)</name>
        <dbReference type="ChEBI" id="CHEBI:29105"/>
        <note>catalytic</note>
    </ligand>
</feature>
<comment type="cofactor">
    <cofactor evidence="6">
        <name>Zn(2+)</name>
        <dbReference type="ChEBI" id="CHEBI:29105"/>
    </cofactor>
    <text evidence="6">Binds 1 zinc ion per subunit.</text>
</comment>
<dbReference type="Pfam" id="PF12561">
    <property type="entry name" value="TagA"/>
    <property type="match status" value="1"/>
</dbReference>
<feature type="domain" description="Peptidase M66" evidence="8">
    <location>
        <begin position="319"/>
        <end position="570"/>
    </location>
</feature>
<dbReference type="GO" id="GO:0004222">
    <property type="term" value="F:metalloendopeptidase activity"/>
    <property type="evidence" value="ECO:0007669"/>
    <property type="project" value="UniProtKB-UniRule"/>
</dbReference>
<dbReference type="AlphaFoldDB" id="A0A3N3DT97"/>
<feature type="active site" evidence="6">
    <location>
        <position position="476"/>
    </location>
</feature>
<evidence type="ECO:0000256" key="1">
    <source>
        <dbReference type="ARBA" id="ARBA00022670"/>
    </source>
</evidence>
<comment type="caution">
    <text evidence="9">The sequence shown here is derived from an EMBL/GenBank/DDBJ whole genome shotgun (WGS) entry which is preliminary data.</text>
</comment>